<dbReference type="EMBL" id="KE384760">
    <property type="protein sequence ID" value="KJK74402.1"/>
    <property type="molecule type" value="Genomic_DNA"/>
</dbReference>
<dbReference type="AlphaFoldDB" id="A0A0D9NK03"/>
<accession>A0A0D9NK03</accession>
<gene>
    <name evidence="2" type="ORF">H634G_10309</name>
</gene>
<feature type="compositionally biased region" description="Basic and acidic residues" evidence="1">
    <location>
        <begin position="55"/>
        <end position="72"/>
    </location>
</feature>
<feature type="region of interest" description="Disordered" evidence="1">
    <location>
        <begin position="42"/>
        <end position="72"/>
    </location>
</feature>
<evidence type="ECO:0000313" key="3">
    <source>
        <dbReference type="Proteomes" id="UP000054544"/>
    </source>
</evidence>
<protein>
    <submittedName>
        <fullName evidence="2">Uncharacterized protein</fullName>
    </submittedName>
</protein>
<evidence type="ECO:0000256" key="1">
    <source>
        <dbReference type="SAM" id="MobiDB-lite"/>
    </source>
</evidence>
<dbReference type="Proteomes" id="UP000054544">
    <property type="component" value="Unassembled WGS sequence"/>
</dbReference>
<organism evidence="2 3">
    <name type="scientific">Metarhizium anisopliae BRIP 53293</name>
    <dbReference type="NCBI Taxonomy" id="1291518"/>
    <lineage>
        <taxon>Eukaryota</taxon>
        <taxon>Fungi</taxon>
        <taxon>Dikarya</taxon>
        <taxon>Ascomycota</taxon>
        <taxon>Pezizomycotina</taxon>
        <taxon>Sordariomycetes</taxon>
        <taxon>Hypocreomycetidae</taxon>
        <taxon>Hypocreales</taxon>
        <taxon>Clavicipitaceae</taxon>
        <taxon>Metarhizium</taxon>
    </lineage>
</organism>
<sequence>MCCSDGCAYLDDLDFCDLCIAPPPRHVQFGGQHFYGPSFHHHDHHHGHHGHHDHKYSSDPEHIPLGKGGSERHTMSVIDMTDNRRANDRGTFYTISFPLRWKGYDLMQRLTSNPDKYAIAVHDPFGGDFYLDKDMDLKEFLHPCARMRIVPNERSPTKHIAF</sequence>
<feature type="compositionally biased region" description="Basic residues" evidence="1">
    <location>
        <begin position="42"/>
        <end position="54"/>
    </location>
</feature>
<keyword evidence="3" id="KW-1185">Reference proteome</keyword>
<evidence type="ECO:0000313" key="2">
    <source>
        <dbReference type="EMBL" id="KJK74402.1"/>
    </source>
</evidence>
<name>A0A0D9NK03_METAN</name>
<proteinExistence type="predicted"/>
<reference evidence="3" key="1">
    <citation type="journal article" date="2014" name="BMC Genomics">
        <title>The genome sequence of the biocontrol fungus Metarhizium anisopliae and comparative genomics of Metarhizium species.</title>
        <authorList>
            <person name="Pattemore J.A."/>
            <person name="Hane J.K."/>
            <person name="Williams A.H."/>
            <person name="Wilson B.A."/>
            <person name="Stodart B.J."/>
            <person name="Ash G.J."/>
        </authorList>
    </citation>
    <scope>NUCLEOTIDE SEQUENCE [LARGE SCALE GENOMIC DNA]</scope>
    <source>
        <strain evidence="3">BRIP 53293</strain>
    </source>
</reference>